<protein>
    <recommendedName>
        <fullName evidence="2">Archaeal Type IV pilin N-terminal domain-containing protein</fullName>
    </recommendedName>
</protein>
<dbReference type="EMBL" id="LMVP01000101">
    <property type="protein sequence ID" value="PAV13324.1"/>
    <property type="molecule type" value="Genomic_DNA"/>
</dbReference>
<proteinExistence type="predicted"/>
<dbReference type="InterPro" id="IPR013373">
    <property type="entry name" value="Flagellin/pilin_N_arc"/>
</dbReference>
<organism evidence="3 4">
    <name type="scientific">Methanosarcina spelaei</name>
    <dbReference type="NCBI Taxonomy" id="1036679"/>
    <lineage>
        <taxon>Archaea</taxon>
        <taxon>Methanobacteriati</taxon>
        <taxon>Methanobacteriota</taxon>
        <taxon>Stenosarchaea group</taxon>
        <taxon>Methanomicrobia</taxon>
        <taxon>Methanosarcinales</taxon>
        <taxon>Methanosarcinaceae</taxon>
        <taxon>Methanosarcina</taxon>
    </lineage>
</organism>
<evidence type="ECO:0000313" key="3">
    <source>
        <dbReference type="EMBL" id="PAV13324.1"/>
    </source>
</evidence>
<keyword evidence="1" id="KW-0472">Membrane</keyword>
<evidence type="ECO:0000259" key="2">
    <source>
        <dbReference type="Pfam" id="PF07790"/>
    </source>
</evidence>
<keyword evidence="1" id="KW-1133">Transmembrane helix</keyword>
<dbReference type="Pfam" id="PF07790">
    <property type="entry name" value="Pilin_N"/>
    <property type="match status" value="1"/>
</dbReference>
<comment type="caution">
    <text evidence="3">The sequence shown here is derived from an EMBL/GenBank/DDBJ whole genome shotgun (WGS) entry which is preliminary data.</text>
</comment>
<dbReference type="NCBIfam" id="TIGR02537">
    <property type="entry name" value="arch_flag_Nterm"/>
    <property type="match status" value="1"/>
</dbReference>
<dbReference type="Proteomes" id="UP000218164">
    <property type="component" value="Unassembled WGS sequence"/>
</dbReference>
<keyword evidence="4" id="KW-1185">Reference proteome</keyword>
<dbReference type="PANTHER" id="PTHR38138">
    <property type="entry name" value="VNG6441H"/>
    <property type="match status" value="1"/>
</dbReference>
<name>A0A2A2HVP9_9EURY</name>
<evidence type="ECO:0000313" key="4">
    <source>
        <dbReference type="Proteomes" id="UP000218164"/>
    </source>
</evidence>
<keyword evidence="1" id="KW-0812">Transmembrane</keyword>
<dbReference type="RefSeq" id="WP_095643840.1">
    <property type="nucleotide sequence ID" value="NZ_LMVP01000101.1"/>
</dbReference>
<feature type="domain" description="Archaeal Type IV pilin N-terminal" evidence="2">
    <location>
        <begin position="12"/>
        <end position="87"/>
    </location>
</feature>
<reference evidence="3 4" key="1">
    <citation type="journal article" date="2017" name="BMC Genomics">
        <title>Genomic analysis of methanogenic archaea reveals a shift towards energy conservation.</title>
        <authorList>
            <person name="Gilmore S.P."/>
            <person name="Henske J.K."/>
            <person name="Sexton J.A."/>
            <person name="Solomon K.V."/>
            <person name="Seppala S."/>
            <person name="Yoo J.I."/>
            <person name="Huyett L.M."/>
            <person name="Pressman A."/>
            <person name="Cogan J.Z."/>
            <person name="Kivenson V."/>
            <person name="Peng X."/>
            <person name="Tan Y."/>
            <person name="Valentine D.L."/>
            <person name="O'Malley M.A."/>
        </authorList>
    </citation>
    <scope>NUCLEOTIDE SEQUENCE [LARGE SCALE GENOMIC DNA]</scope>
    <source>
        <strain evidence="3 4">MC-15</strain>
    </source>
</reference>
<dbReference type="InterPro" id="IPR012859">
    <property type="entry name" value="Pilin_N_archaeal"/>
</dbReference>
<accession>A0A2A2HVP9</accession>
<dbReference type="PANTHER" id="PTHR38138:SF1">
    <property type="entry name" value="ARCHAEAL TYPE IV PILIN N-TERMINAL DOMAIN-CONTAINING PROTEIN"/>
    <property type="match status" value="1"/>
</dbReference>
<dbReference type="OrthoDB" id="118020at2157"/>
<sequence>MDFKKLFRKDDKAVSPVIGVILMVAITVILAAAIGSSVFGMGPAKSAPQANLEIRAAGISGSGTNAAIASVKIEHLGGDIIHFEDAEKTKVTASLENGQSYTIKVANNDPAASSYPGLGALDVGSVKTLKLIDTTGANIFTGVEPKAGNIVHIKIIDVQTNQLICIKDVRL</sequence>
<dbReference type="AlphaFoldDB" id="A0A2A2HVP9"/>
<evidence type="ECO:0000256" key="1">
    <source>
        <dbReference type="SAM" id="Phobius"/>
    </source>
</evidence>
<feature type="transmembrane region" description="Helical" evidence="1">
    <location>
        <begin position="20"/>
        <end position="42"/>
    </location>
</feature>
<gene>
    <name evidence="3" type="ORF">ASJ81_04955</name>
</gene>